<feature type="active site" description="Phosphocysteine intermediate" evidence="17">
    <location>
        <position position="1377"/>
    </location>
</feature>
<evidence type="ECO:0000313" key="26">
    <source>
        <dbReference type="Proteomes" id="UP000727407"/>
    </source>
</evidence>
<dbReference type="InterPro" id="IPR004182">
    <property type="entry name" value="GRAM"/>
</dbReference>
<dbReference type="InterPro" id="IPR016130">
    <property type="entry name" value="Tyr_Pase_AS"/>
</dbReference>
<keyword evidence="14 19" id="KW-0067">ATP-binding</keyword>
<sequence>MDDIGVLNSNPLDDYELITRIGSGTYGDVFKARNIETAIIAAIKVVKLDAGDDISSIQQEITMMKDCVHKNIVAYFGSYLRNNKLWICMEFCGGGSLQDIYHVTGPLKERQIAYVCRETLQGLHYLHMMGKMHRDIKGANILLTERGDVKLADFGVAAEINASVVKRKSFIGTPYWMAPEVAAVERKGGYNQLCDIWAVGITAIELAELQPPMFDLHPMRALMLMSKSSFQPPKLKDKTKWSREFHCFVKMALTKSSRKRPTAEKLLQHAFITQLLTRNLVIELLDTANNPDLQHSQTMDDSDLETCSVFPDKITSLAKHLPVRKRVPEEHFGNEMFESSMQKDTDPCPDSLGSSDEWSSIGDKEESPGLLECVEEALLERSLTMKRVPSAEDSPTEDDKYGTVKRVVPKPQAAKNNFPSSQAKTASTPSPSTSPLIGSTPIKNSDPSPVNNSTLPVGSTVSDLSLLTDTSLISDSSFLTDSPRLGSQCMTPTDDFIMGRSIAIEPGGNSLPRQPLSPEWSTLRRKTEVSKDGVHGLPPTPQVHMGACFSKIFNGCPLKIHWAGTWVLPKTRDQHLILGAEQGIYTLNLNELHEDTMEKLLPQRCSWLYIMNNVLMSVSGKSSQLTSHSLPALFEHRESMQRRQGHLAINAHRLSTRISSRKYAMSVKIPDTKGCRRCSVVRNPYTDSVFLCAAVPSGLVLLLWYDPMQKFMQLKHIPLNLPESLPVFELLVKENEELPELCVGVHCKNHNSGEAMDHLEFNIIPLDDTPREQPAGESLQLKQVTQLDGDTVLIALKDTVKAVDLNGCCSKGLASELAFDFSIETLVCLQDSVLAFWKHGLKGKSLQSGEVVQEITDESRVFQVLGTNKQPYAGLVLNGVKSIETRWRPLLAEMKSCTLAIHIAQKDWEGDDWRHVLTERFAMTQYEVEELLESGERFGRGVVAGLVDVGETWLCSEDVPSERMKELEKAACLTGLGQKYLTKLFKPRWLTEPLYSRGHKDMWMDNDGGILLDNNIQHKDFSLALREGNKQAMLEEAPRVPGETIKAIAKNVTYICPFSGAVSGTLTITDYKLYFKSLTRNPPFVLDVNLGAISRLETIGVQSHRESTQGLEIVCKDLRNLRFTYKKQEESNVEIFEMLSKYAFPLSHDLPFFAFKYLEKFPEDGWKVYDPVAEYKRQGLPNESWFISKINSNYEVCETYPALLVLPSSINEDELKRVAAFRAKRRFPVLSWIHPESQAAIVRCGQPQVGPLDRRCKEDERYLQTILDANAQSHKLCIFDARQSSVAITNKAKDGGYENESFYPNVELNFLEIPNMHVIRESLRKLKEVVYPAIDEQRWFSSVHATHWLEYIRLLLAGAVRIADRIESGKSSVVVHCSDGWDRTAQLTSLAMLMLDSYYRSLRGFQVLLEKEWLSLGHRFTSRVGHSDENHANSERSPLFLQFIDCVWQMTRQFPSAFEFNELFLITVLDHLYSCLFGTFLYNSEQERTSKGVFTKTVSLWSYMNSQAEDFTNPLYVNYEHHVLYPMASLRHLELWVSYYVRWNPRTMPQVPVYQHLKEL</sequence>
<evidence type="ECO:0000256" key="4">
    <source>
        <dbReference type="ARBA" id="ARBA00007471"/>
    </source>
</evidence>
<dbReference type="PANTHER" id="PTHR10807:SF40">
    <property type="entry name" value="MYOTUBULARIN-RELATED PROTEIN 1"/>
    <property type="match status" value="1"/>
</dbReference>
<proteinExistence type="inferred from homology"/>
<dbReference type="PROSITE" id="PS50011">
    <property type="entry name" value="PROTEIN_KINASE_DOM"/>
    <property type="match status" value="1"/>
</dbReference>
<dbReference type="SUPFAM" id="SSF88697">
    <property type="entry name" value="PUA domain-like"/>
    <property type="match status" value="1"/>
</dbReference>
<evidence type="ECO:0000256" key="8">
    <source>
        <dbReference type="ARBA" id="ARBA00022527"/>
    </source>
</evidence>
<dbReference type="PROSITE" id="PS51339">
    <property type="entry name" value="PPASE_MYOTUBULARIN"/>
    <property type="match status" value="1"/>
</dbReference>
<dbReference type="Gene3D" id="2.30.29.30">
    <property type="entry name" value="Pleckstrin-homology domain (PH domain)/Phosphotyrosine-binding domain (PTB)"/>
    <property type="match status" value="1"/>
</dbReference>
<dbReference type="InterPro" id="IPR001180">
    <property type="entry name" value="CNH_dom"/>
</dbReference>
<dbReference type="InterPro" id="IPR015947">
    <property type="entry name" value="PUA-like_sf"/>
</dbReference>
<evidence type="ECO:0000256" key="15">
    <source>
        <dbReference type="ARBA" id="ARBA00023098"/>
    </source>
</evidence>
<dbReference type="SMART" id="SM00036">
    <property type="entry name" value="CNH"/>
    <property type="match status" value="1"/>
</dbReference>
<evidence type="ECO:0000256" key="17">
    <source>
        <dbReference type="PIRSR" id="PIRSR630564-1"/>
    </source>
</evidence>
<dbReference type="SUPFAM" id="SSF52799">
    <property type="entry name" value="(Phosphotyrosine protein) phosphatases II"/>
    <property type="match status" value="1"/>
</dbReference>
<evidence type="ECO:0000256" key="12">
    <source>
        <dbReference type="ARBA" id="ARBA00022777"/>
    </source>
</evidence>
<comment type="similarity">
    <text evidence="4">Belongs to the protein-tyrosine phosphatase family. Non-receptor class myotubularin subfamily.</text>
</comment>
<accession>A0A8J4U2N7</accession>
<dbReference type="GO" id="GO:0005524">
    <property type="term" value="F:ATP binding"/>
    <property type="evidence" value="ECO:0007669"/>
    <property type="project" value="UniProtKB-UniRule"/>
</dbReference>
<dbReference type="OrthoDB" id="8693905at2759"/>
<keyword evidence="26" id="KW-1185">Reference proteome</keyword>
<keyword evidence="15" id="KW-0443">Lipid metabolism</keyword>
<evidence type="ECO:0000259" key="24">
    <source>
        <dbReference type="PROSITE" id="PS51339"/>
    </source>
</evidence>
<evidence type="ECO:0000256" key="5">
    <source>
        <dbReference type="ARBA" id="ARBA00008874"/>
    </source>
</evidence>
<dbReference type="PROSITE" id="PS50219">
    <property type="entry name" value="CNH"/>
    <property type="match status" value="1"/>
</dbReference>
<keyword evidence="13" id="KW-0378">Hydrolase</keyword>
<feature type="compositionally biased region" description="Low complexity" evidence="20">
    <location>
        <begin position="419"/>
        <end position="441"/>
    </location>
</feature>
<dbReference type="GO" id="GO:0016020">
    <property type="term" value="C:membrane"/>
    <property type="evidence" value="ECO:0007669"/>
    <property type="project" value="TreeGrafter"/>
</dbReference>
<dbReference type="Pfam" id="PF02893">
    <property type="entry name" value="GRAM"/>
    <property type="match status" value="1"/>
</dbReference>
<feature type="binding site" evidence="18">
    <location>
        <begin position="1377"/>
        <end position="1383"/>
    </location>
    <ligand>
        <name>substrate</name>
    </ligand>
</feature>
<keyword evidence="7" id="KW-0963">Cytoplasm</keyword>
<comment type="similarity">
    <text evidence="5">Belongs to the protein kinase superfamily. STE Ser/Thr protein kinase family. STE20 subfamily.</text>
</comment>
<keyword evidence="9" id="KW-0597">Phosphoprotein</keyword>
<feature type="non-terminal residue" evidence="25">
    <location>
        <position position="1"/>
    </location>
</feature>
<evidence type="ECO:0000256" key="19">
    <source>
        <dbReference type="PROSITE-ProRule" id="PRU10141"/>
    </source>
</evidence>
<evidence type="ECO:0000256" key="6">
    <source>
        <dbReference type="ARBA" id="ARBA00012903"/>
    </source>
</evidence>
<dbReference type="FunFam" id="1.10.510.10:FF:000031">
    <property type="entry name" value="Mitogen-activated protein kinase kinase kinase kinase"/>
    <property type="match status" value="1"/>
</dbReference>
<dbReference type="Pfam" id="PF06602">
    <property type="entry name" value="Myotub-related"/>
    <property type="match status" value="1"/>
</dbReference>
<evidence type="ECO:0000256" key="14">
    <source>
        <dbReference type="ARBA" id="ARBA00022840"/>
    </source>
</evidence>
<keyword evidence="8" id="KW-0723">Serine/threonine-protein kinase</keyword>
<evidence type="ECO:0000256" key="11">
    <source>
        <dbReference type="ARBA" id="ARBA00022741"/>
    </source>
</evidence>
<evidence type="ECO:0000313" key="25">
    <source>
        <dbReference type="EMBL" id="KAF5898408.1"/>
    </source>
</evidence>
<dbReference type="CDD" id="cd06613">
    <property type="entry name" value="STKc_MAP4K3_like"/>
    <property type="match status" value="1"/>
</dbReference>
<protein>
    <recommendedName>
        <fullName evidence="6">phosphatidylinositol-3,5-bisphosphate 3-phosphatase</fullName>
        <ecNumber evidence="6">3.1.3.95</ecNumber>
    </recommendedName>
</protein>
<dbReference type="Gene3D" id="1.10.510.10">
    <property type="entry name" value="Transferase(Phosphotransferase) domain 1"/>
    <property type="match status" value="1"/>
</dbReference>
<dbReference type="EMBL" id="QNUK01000201">
    <property type="protein sequence ID" value="KAF5898408.1"/>
    <property type="molecule type" value="Genomic_DNA"/>
</dbReference>
<evidence type="ECO:0000259" key="22">
    <source>
        <dbReference type="PROSITE" id="PS50056"/>
    </source>
</evidence>
<evidence type="ECO:0000256" key="7">
    <source>
        <dbReference type="ARBA" id="ARBA00022490"/>
    </source>
</evidence>
<evidence type="ECO:0000256" key="3">
    <source>
        <dbReference type="ARBA" id="ARBA00004496"/>
    </source>
</evidence>
<dbReference type="PANTHER" id="PTHR10807">
    <property type="entry name" value="MYOTUBULARIN-RELATED"/>
    <property type="match status" value="1"/>
</dbReference>
<dbReference type="SMART" id="SM00404">
    <property type="entry name" value="PTPc_motif"/>
    <property type="match status" value="1"/>
</dbReference>
<name>A0A8J4U2N7_CLAMG</name>
<organism evidence="25 26">
    <name type="scientific">Clarias magur</name>
    <name type="common">Asian catfish</name>
    <name type="synonym">Macropteronotus magur</name>
    <dbReference type="NCBI Taxonomy" id="1594786"/>
    <lineage>
        <taxon>Eukaryota</taxon>
        <taxon>Metazoa</taxon>
        <taxon>Chordata</taxon>
        <taxon>Craniata</taxon>
        <taxon>Vertebrata</taxon>
        <taxon>Euteleostomi</taxon>
        <taxon>Actinopterygii</taxon>
        <taxon>Neopterygii</taxon>
        <taxon>Teleostei</taxon>
        <taxon>Ostariophysi</taxon>
        <taxon>Siluriformes</taxon>
        <taxon>Clariidae</taxon>
        <taxon>Clarias</taxon>
    </lineage>
</organism>
<dbReference type="Pfam" id="PF00780">
    <property type="entry name" value="CNH"/>
    <property type="match status" value="1"/>
</dbReference>
<dbReference type="InterPro" id="IPR003595">
    <property type="entry name" value="Tyr_Pase_cat"/>
</dbReference>
<dbReference type="SMART" id="SM00220">
    <property type="entry name" value="S_TKc"/>
    <property type="match status" value="1"/>
</dbReference>
<dbReference type="InterPro" id="IPR000387">
    <property type="entry name" value="Tyr_Pase_dom"/>
</dbReference>
<keyword evidence="10" id="KW-0808">Transferase</keyword>
<dbReference type="GO" id="GO:0046856">
    <property type="term" value="P:phosphatidylinositol dephosphorylation"/>
    <property type="evidence" value="ECO:0007669"/>
    <property type="project" value="TreeGrafter"/>
</dbReference>
<dbReference type="GO" id="GO:0005737">
    <property type="term" value="C:cytoplasm"/>
    <property type="evidence" value="ECO:0007669"/>
    <property type="project" value="UniProtKB-SubCell"/>
</dbReference>
<dbReference type="InterPro" id="IPR000719">
    <property type="entry name" value="Prot_kinase_dom"/>
</dbReference>
<dbReference type="SUPFAM" id="SSF50729">
    <property type="entry name" value="PH domain-like"/>
    <property type="match status" value="1"/>
</dbReference>
<feature type="region of interest" description="Disordered" evidence="20">
    <location>
        <begin position="337"/>
        <end position="367"/>
    </location>
</feature>
<comment type="caution">
    <text evidence="25">The sequence shown here is derived from an EMBL/GenBank/DDBJ whole genome shotgun (WGS) entry which is preliminary data.</text>
</comment>
<dbReference type="InterPro" id="IPR011009">
    <property type="entry name" value="Kinase-like_dom_sf"/>
</dbReference>
<evidence type="ECO:0000256" key="9">
    <source>
        <dbReference type="ARBA" id="ARBA00022553"/>
    </source>
</evidence>
<dbReference type="GO" id="GO:0004674">
    <property type="term" value="F:protein serine/threonine kinase activity"/>
    <property type="evidence" value="ECO:0007669"/>
    <property type="project" value="UniProtKB-KW"/>
</dbReference>
<evidence type="ECO:0000259" key="21">
    <source>
        <dbReference type="PROSITE" id="PS50011"/>
    </source>
</evidence>
<dbReference type="InterPro" id="IPR029021">
    <property type="entry name" value="Prot-tyrosine_phosphatase-like"/>
</dbReference>
<evidence type="ECO:0000256" key="10">
    <source>
        <dbReference type="ARBA" id="ARBA00022679"/>
    </source>
</evidence>
<dbReference type="GO" id="GO:0004438">
    <property type="term" value="F:phosphatidylinositol-3-phosphate phosphatase activity"/>
    <property type="evidence" value="ECO:0007669"/>
    <property type="project" value="TreeGrafter"/>
</dbReference>
<evidence type="ECO:0000256" key="2">
    <source>
        <dbReference type="ARBA" id="ARBA00004184"/>
    </source>
</evidence>
<dbReference type="InterPro" id="IPR011993">
    <property type="entry name" value="PH-like_dom_sf"/>
</dbReference>
<feature type="domain" description="Tyrosine specific protein phosphatases" evidence="22">
    <location>
        <begin position="1346"/>
        <end position="1393"/>
    </location>
</feature>
<feature type="domain" description="Protein kinase" evidence="21">
    <location>
        <begin position="15"/>
        <end position="272"/>
    </location>
</feature>
<evidence type="ECO:0000256" key="13">
    <source>
        <dbReference type="ARBA" id="ARBA00022801"/>
    </source>
</evidence>
<keyword evidence="11 19" id="KW-0547">Nucleotide-binding</keyword>
<dbReference type="GO" id="GO:0052629">
    <property type="term" value="F:phosphatidylinositol-3,5-bisphosphate 3-phosphatase activity"/>
    <property type="evidence" value="ECO:0007669"/>
    <property type="project" value="UniProtKB-EC"/>
</dbReference>
<dbReference type="Pfam" id="PF00069">
    <property type="entry name" value="Pkinase"/>
    <property type="match status" value="1"/>
</dbReference>
<feature type="binding site" evidence="18">
    <location>
        <begin position="1290"/>
        <end position="1293"/>
    </location>
    <ligand>
        <name>substrate</name>
    </ligand>
</feature>
<dbReference type="PROSITE" id="PS50056">
    <property type="entry name" value="TYR_PHOSPHATASE_2"/>
    <property type="match status" value="1"/>
</dbReference>
<dbReference type="SMART" id="SM00568">
    <property type="entry name" value="GRAM"/>
    <property type="match status" value="1"/>
</dbReference>
<dbReference type="SUPFAM" id="SSF56112">
    <property type="entry name" value="Protein kinase-like (PK-like)"/>
    <property type="match status" value="1"/>
</dbReference>
<evidence type="ECO:0000256" key="1">
    <source>
        <dbReference type="ARBA" id="ARBA00001946"/>
    </source>
</evidence>
<evidence type="ECO:0000259" key="23">
    <source>
        <dbReference type="PROSITE" id="PS50219"/>
    </source>
</evidence>
<feature type="binding site" evidence="19">
    <location>
        <position position="44"/>
    </location>
    <ligand>
        <name>ATP</name>
        <dbReference type="ChEBI" id="CHEBI:30616"/>
    </ligand>
</feature>
<dbReference type="InterPro" id="IPR010569">
    <property type="entry name" value="Myotubularin-like_Pase_dom"/>
</dbReference>
<dbReference type="PROSITE" id="PS00107">
    <property type="entry name" value="PROTEIN_KINASE_ATP"/>
    <property type="match status" value="1"/>
</dbReference>
<keyword evidence="16" id="KW-0472">Membrane</keyword>
<feature type="domain" description="CNH" evidence="23">
    <location>
        <begin position="557"/>
        <end position="870"/>
    </location>
</feature>
<evidence type="ECO:0000256" key="20">
    <source>
        <dbReference type="SAM" id="MobiDB-lite"/>
    </source>
</evidence>
<dbReference type="PROSITE" id="PS00383">
    <property type="entry name" value="TYR_PHOSPHATASE_1"/>
    <property type="match status" value="1"/>
</dbReference>
<dbReference type="InterPro" id="IPR030564">
    <property type="entry name" value="Myotubularin"/>
</dbReference>
<feature type="compositionally biased region" description="Polar residues" evidence="20">
    <location>
        <begin position="442"/>
        <end position="456"/>
    </location>
</feature>
<reference evidence="25" key="1">
    <citation type="submission" date="2020-07" db="EMBL/GenBank/DDBJ databases">
        <title>Clarias magur genome sequencing, assembly and annotation.</title>
        <authorList>
            <person name="Kushwaha B."/>
            <person name="Kumar R."/>
            <person name="Das P."/>
            <person name="Joshi C.G."/>
            <person name="Kumar D."/>
            <person name="Nagpure N.S."/>
            <person name="Pandey M."/>
            <person name="Agarwal S."/>
            <person name="Srivastava S."/>
            <person name="Singh M."/>
            <person name="Sahoo L."/>
            <person name="Jayasankar P."/>
            <person name="Meher P.K."/>
            <person name="Koringa P.G."/>
            <person name="Iquebal M.A."/>
            <person name="Das S.P."/>
            <person name="Bit A."/>
            <person name="Patnaik S."/>
            <person name="Patel N."/>
            <person name="Shah T.M."/>
            <person name="Hinsu A."/>
            <person name="Jena J.K."/>
        </authorList>
    </citation>
    <scope>NUCLEOTIDE SEQUENCE</scope>
    <source>
        <strain evidence="25">CIFAMagur01</strain>
        <tissue evidence="25">Testis</tissue>
    </source>
</reference>
<evidence type="ECO:0000256" key="16">
    <source>
        <dbReference type="ARBA" id="ARBA00023136"/>
    </source>
</evidence>
<comment type="subcellular location">
    <subcellularLocation>
        <location evidence="3">Cytoplasm</location>
    </subcellularLocation>
    <subcellularLocation>
        <location evidence="2">Endomembrane system</location>
        <topology evidence="2">Peripheral membrane protein</topology>
    </subcellularLocation>
</comment>
<dbReference type="FunFam" id="2.30.29.30:FF:000038">
    <property type="entry name" value="Myotubularin 1, isoform CRA_a"/>
    <property type="match status" value="1"/>
</dbReference>
<feature type="domain" description="Myotubularin phosphatase" evidence="24">
    <location>
        <begin position="1165"/>
        <end position="1540"/>
    </location>
</feature>
<dbReference type="EC" id="3.1.3.95" evidence="6"/>
<comment type="cofactor">
    <cofactor evidence="1">
        <name>Mg(2+)</name>
        <dbReference type="ChEBI" id="CHEBI:18420"/>
    </cofactor>
</comment>
<keyword evidence="12 25" id="KW-0418">Kinase</keyword>
<dbReference type="Proteomes" id="UP000727407">
    <property type="component" value="Unassembled WGS sequence"/>
</dbReference>
<feature type="region of interest" description="Disordered" evidence="20">
    <location>
        <begin position="385"/>
        <end position="456"/>
    </location>
</feature>
<dbReference type="InterPro" id="IPR017441">
    <property type="entry name" value="Protein_kinase_ATP_BS"/>
</dbReference>
<dbReference type="GO" id="GO:0012505">
    <property type="term" value="C:endomembrane system"/>
    <property type="evidence" value="ECO:0007669"/>
    <property type="project" value="UniProtKB-SubCell"/>
</dbReference>
<gene>
    <name evidence="25" type="primary">map4k6</name>
    <name evidence="25" type="ORF">DAT39_011882</name>
</gene>
<evidence type="ECO:0000256" key="18">
    <source>
        <dbReference type="PIRSR" id="PIRSR630564-2"/>
    </source>
</evidence>